<dbReference type="Proteomes" id="UP000627934">
    <property type="component" value="Unassembled WGS sequence"/>
</dbReference>
<dbReference type="AlphaFoldDB" id="A0A8H7M9R2"/>
<reference evidence="2" key="2">
    <citation type="journal article" date="2018" name="DNA Res.">
        <title>Comparative genome and transcriptome analyses reveal adaptations to opportunistic infections in woody plant degrading pathogens of Botryosphaeriaceae.</title>
        <authorList>
            <person name="Yan J.Y."/>
            <person name="Zhao W.S."/>
            <person name="Chen Z."/>
            <person name="Xing Q.K."/>
            <person name="Zhang W."/>
            <person name="Chethana K.W.T."/>
            <person name="Xue M.F."/>
            <person name="Xu J.P."/>
            <person name="Phillips A.J.L."/>
            <person name="Wang Y."/>
            <person name="Liu J.H."/>
            <person name="Liu M."/>
            <person name="Zhou Y."/>
            <person name="Jayawardena R.S."/>
            <person name="Manawasinghe I.S."/>
            <person name="Huang J.B."/>
            <person name="Qiao G.H."/>
            <person name="Fu C.Y."/>
            <person name="Guo F.F."/>
            <person name="Dissanayake A.J."/>
            <person name="Peng Y.L."/>
            <person name="Hyde K.D."/>
            <person name="Li X.H."/>
        </authorList>
    </citation>
    <scope>NUCLEOTIDE SEQUENCE</scope>
    <source>
        <strain evidence="2">CSS-01s</strain>
    </source>
</reference>
<dbReference type="EMBL" id="MDYX01000024">
    <property type="protein sequence ID" value="KAF9629645.1"/>
    <property type="molecule type" value="Genomic_DNA"/>
</dbReference>
<name>A0A8H7M9R2_9PEZI</name>
<keyword evidence="1" id="KW-1133">Transmembrane helix</keyword>
<keyword evidence="1" id="KW-0812">Transmembrane</keyword>
<accession>A0A8H7M9R2</accession>
<sequence length="321" mass="34666">MMGLNRRGTVTDCIEPHLKPDSVTTKYNPDEPVAITSERLCTHWILTGEVDAQNIIGIFSGHNKTKKALAGPCWLCYSDPEQGGSDTLPSHCGRKAFQTEIRDIPSPLRTGPFAKNTAAKTAISGAVRPNVEVAMFILLAVIISVVAFFGIKWLVFRPTRLTIHPAGGAFMRVPRGRRHYVFFGPSLPHDPSRNRGSRPRRQRTVVVIRDLESGLHGGSAVHSHADGGGTSNASTTAISGSVCSCSHDHHHGHDGGSEHYITTPDDRELNIKRARTAFVHIATADPRTGAIRAPRFVPDDVSSANASTISADGGIGYPWFA</sequence>
<proteinExistence type="predicted"/>
<protein>
    <submittedName>
        <fullName evidence="2">Uncharacterized protein</fullName>
    </submittedName>
</protein>
<comment type="caution">
    <text evidence="2">The sequence shown here is derived from an EMBL/GenBank/DDBJ whole genome shotgun (WGS) entry which is preliminary data.</text>
</comment>
<evidence type="ECO:0000313" key="3">
    <source>
        <dbReference type="Proteomes" id="UP000627934"/>
    </source>
</evidence>
<organism evidence="2 3">
    <name type="scientific">Lasiodiplodia theobromae</name>
    <dbReference type="NCBI Taxonomy" id="45133"/>
    <lineage>
        <taxon>Eukaryota</taxon>
        <taxon>Fungi</taxon>
        <taxon>Dikarya</taxon>
        <taxon>Ascomycota</taxon>
        <taxon>Pezizomycotina</taxon>
        <taxon>Dothideomycetes</taxon>
        <taxon>Dothideomycetes incertae sedis</taxon>
        <taxon>Botryosphaeriales</taxon>
        <taxon>Botryosphaeriaceae</taxon>
        <taxon>Lasiodiplodia</taxon>
    </lineage>
</organism>
<reference evidence="2" key="1">
    <citation type="submission" date="2016-08" db="EMBL/GenBank/DDBJ databases">
        <authorList>
            <person name="Yan J."/>
        </authorList>
    </citation>
    <scope>NUCLEOTIDE SEQUENCE</scope>
    <source>
        <strain evidence="2">CSS-01s</strain>
    </source>
</reference>
<keyword evidence="1" id="KW-0472">Membrane</keyword>
<evidence type="ECO:0000256" key="1">
    <source>
        <dbReference type="SAM" id="Phobius"/>
    </source>
</evidence>
<feature type="transmembrane region" description="Helical" evidence="1">
    <location>
        <begin position="133"/>
        <end position="155"/>
    </location>
</feature>
<gene>
    <name evidence="2" type="ORF">BFW01_g10848</name>
</gene>
<evidence type="ECO:0000313" key="2">
    <source>
        <dbReference type="EMBL" id="KAF9629645.1"/>
    </source>
</evidence>